<name>V5WCR7_9SPIO</name>
<dbReference type="Proteomes" id="UP000018680">
    <property type="component" value="Chromosome"/>
</dbReference>
<dbReference type="EMBL" id="CP006939">
    <property type="protein sequence ID" value="AHC13567.1"/>
    <property type="molecule type" value="Genomic_DNA"/>
</dbReference>
<dbReference type="KEGG" id="slr:L21SP2_0123"/>
<dbReference type="AlphaFoldDB" id="V5WCR7"/>
<keyword evidence="2" id="KW-1185">Reference proteome</keyword>
<gene>
    <name evidence="1" type="ORF">L21SP2_0123</name>
</gene>
<accession>V5WCR7</accession>
<evidence type="ECO:0000313" key="2">
    <source>
        <dbReference type="Proteomes" id="UP000018680"/>
    </source>
</evidence>
<dbReference type="HOGENOM" id="CLU_3276405_0_0_12"/>
<reference evidence="1 2" key="1">
    <citation type="journal article" date="2015" name="Stand. Genomic Sci.">
        <title>Complete genome sequence and description of Salinispira pacifica gen. nov., sp. nov., a novel spirochaete isolated form a hypersaline microbial mat.</title>
        <authorList>
            <person name="Ben Hania W."/>
            <person name="Joseph M."/>
            <person name="Schumann P."/>
            <person name="Bunk B."/>
            <person name="Fiebig A."/>
            <person name="Sproer C."/>
            <person name="Klenk H.P."/>
            <person name="Fardeau M.L."/>
            <person name="Spring S."/>
        </authorList>
    </citation>
    <scope>NUCLEOTIDE SEQUENCE [LARGE SCALE GENOMIC DNA]</scope>
    <source>
        <strain evidence="1 2">L21-RPul-D2</strain>
    </source>
</reference>
<protein>
    <submittedName>
        <fullName evidence="1">Uncharacterized protein</fullName>
    </submittedName>
</protein>
<sequence>MMGLPVVAMLIAYSRETKKPHPGGPGAWLFTSVSNQFIREE</sequence>
<proteinExistence type="predicted"/>
<organism evidence="1 2">
    <name type="scientific">Salinispira pacifica</name>
    <dbReference type="NCBI Taxonomy" id="1307761"/>
    <lineage>
        <taxon>Bacteria</taxon>
        <taxon>Pseudomonadati</taxon>
        <taxon>Spirochaetota</taxon>
        <taxon>Spirochaetia</taxon>
        <taxon>Spirochaetales</taxon>
        <taxon>Spirochaetaceae</taxon>
        <taxon>Salinispira</taxon>
    </lineage>
</organism>
<evidence type="ECO:0000313" key="1">
    <source>
        <dbReference type="EMBL" id="AHC13567.1"/>
    </source>
</evidence>